<sequence length="32" mass="3933">YYQIEVTNPTNADETITLPQEQFRTPMFGWWR</sequence>
<evidence type="ECO:0000313" key="2">
    <source>
        <dbReference type="Proteomes" id="UP000033934"/>
    </source>
</evidence>
<reference evidence="1 2" key="1">
    <citation type="journal article" date="2015" name="Nature">
        <title>rRNA introns, odd ribosomes, and small enigmatic genomes across a large radiation of phyla.</title>
        <authorList>
            <person name="Brown C.T."/>
            <person name="Hug L.A."/>
            <person name="Thomas B.C."/>
            <person name="Sharon I."/>
            <person name="Castelle C.J."/>
            <person name="Singh A."/>
            <person name="Wilkins M.J."/>
            <person name="Williams K.H."/>
            <person name="Banfield J.F."/>
        </authorList>
    </citation>
    <scope>NUCLEOTIDE SEQUENCE [LARGE SCALE GENOMIC DNA]</scope>
</reference>
<comment type="caution">
    <text evidence="1">The sequence shown here is derived from an EMBL/GenBank/DDBJ whole genome shotgun (WGS) entry which is preliminary data.</text>
</comment>
<gene>
    <name evidence="1" type="ORF">UT11_C0001G0014</name>
</gene>
<evidence type="ECO:0000313" key="1">
    <source>
        <dbReference type="EMBL" id="KKQ90649.1"/>
    </source>
</evidence>
<proteinExistence type="predicted"/>
<protein>
    <submittedName>
        <fullName evidence="1">Uncharacterized protein</fullName>
    </submittedName>
</protein>
<dbReference type="Proteomes" id="UP000033934">
    <property type="component" value="Unassembled WGS sequence"/>
</dbReference>
<name>A0A0G0NXS7_9BACT</name>
<dbReference type="AlphaFoldDB" id="A0A0G0NXS7"/>
<organism evidence="1 2">
    <name type="scientific">Berkelbacteria bacterium GW2011_GWA2_38_9</name>
    <dbReference type="NCBI Taxonomy" id="1618334"/>
    <lineage>
        <taxon>Bacteria</taxon>
        <taxon>Candidatus Berkelbacteria</taxon>
    </lineage>
</organism>
<feature type="non-terminal residue" evidence="1">
    <location>
        <position position="1"/>
    </location>
</feature>
<dbReference type="EMBL" id="LBVO01000001">
    <property type="protein sequence ID" value="KKQ90649.1"/>
    <property type="molecule type" value="Genomic_DNA"/>
</dbReference>
<accession>A0A0G0NXS7</accession>